<evidence type="ECO:0000256" key="1">
    <source>
        <dbReference type="SAM" id="SignalP"/>
    </source>
</evidence>
<name>A0A1H2BW39_9PSED</name>
<feature type="signal peptide" evidence="1">
    <location>
        <begin position="1"/>
        <end position="22"/>
    </location>
</feature>
<dbReference type="EMBL" id="LT629762">
    <property type="protein sequence ID" value="SDT62334.1"/>
    <property type="molecule type" value="Genomic_DNA"/>
</dbReference>
<proteinExistence type="predicted"/>
<dbReference type="Pfam" id="PF12893">
    <property type="entry name" value="Lumazine_bd_2"/>
    <property type="match status" value="1"/>
</dbReference>
<gene>
    <name evidence="2" type="ORF">SAMN05216222_5537</name>
</gene>
<dbReference type="InterPro" id="IPR039437">
    <property type="entry name" value="FrzH/put_lumazine-bd"/>
</dbReference>
<protein>
    <submittedName>
        <fullName evidence="2">Putative lumazine-binding</fullName>
    </submittedName>
</protein>
<evidence type="ECO:0000313" key="3">
    <source>
        <dbReference type="Proteomes" id="UP000198481"/>
    </source>
</evidence>
<organism evidence="2 3">
    <name type="scientific">Pseudomonas prosekii</name>
    <dbReference type="NCBI Taxonomy" id="1148509"/>
    <lineage>
        <taxon>Bacteria</taxon>
        <taxon>Pseudomonadati</taxon>
        <taxon>Pseudomonadota</taxon>
        <taxon>Gammaproteobacteria</taxon>
        <taxon>Pseudomonadales</taxon>
        <taxon>Pseudomonadaceae</taxon>
        <taxon>Pseudomonas</taxon>
    </lineage>
</organism>
<sequence>MKITFIKSLYFFALISSFSAIAQAENLPGDPQVISNKTMNKTTYVDEYQAITEALNKYIEGCRQAKSSIMKPAFSENATMYSVGADGKLSGGAIQILFDGIDKGFRPSPDAKAAITRIEIVGTVASARIDANDMSGISFTDFFHLLKVEGNWTVVSKIFQTHAAPELLEPSGGL</sequence>
<dbReference type="Gene3D" id="3.10.450.50">
    <property type="match status" value="1"/>
</dbReference>
<dbReference type="InterPro" id="IPR032710">
    <property type="entry name" value="NTF2-like_dom_sf"/>
</dbReference>
<accession>A0A1H2BW39</accession>
<keyword evidence="1" id="KW-0732">Signal</keyword>
<reference evidence="2 3" key="1">
    <citation type="submission" date="2016-10" db="EMBL/GenBank/DDBJ databases">
        <authorList>
            <person name="de Groot N.N."/>
        </authorList>
    </citation>
    <scope>NUCLEOTIDE SEQUENCE [LARGE SCALE GENOMIC DNA]</scope>
    <source>
        <strain evidence="2 3">LMG 26867</strain>
    </source>
</reference>
<dbReference type="Proteomes" id="UP000198481">
    <property type="component" value="Chromosome I"/>
</dbReference>
<dbReference type="SUPFAM" id="SSF54427">
    <property type="entry name" value="NTF2-like"/>
    <property type="match status" value="1"/>
</dbReference>
<feature type="chain" id="PRO_5009270506" evidence="1">
    <location>
        <begin position="23"/>
        <end position="174"/>
    </location>
</feature>
<evidence type="ECO:0000313" key="2">
    <source>
        <dbReference type="EMBL" id="SDT62334.1"/>
    </source>
</evidence>
<dbReference type="STRING" id="1148509.SAMN05216222_5537"/>
<dbReference type="AlphaFoldDB" id="A0A1H2BW39"/>